<dbReference type="EC" id="3.5.1.44" evidence="3"/>
<dbReference type="AlphaFoldDB" id="A0A0L6W5Q3"/>
<dbReference type="PANTHER" id="PTHR35147">
    <property type="entry name" value="CHEMORECEPTOR GLUTAMINE DEAMIDASE CHED-RELATED"/>
    <property type="match status" value="1"/>
</dbReference>
<name>A0A0L6W5Q3_9FIRM</name>
<comment type="catalytic activity">
    <reaction evidence="3">
        <text>L-glutaminyl-[protein] + H2O = L-glutamyl-[protein] + NH4(+)</text>
        <dbReference type="Rhea" id="RHEA:16441"/>
        <dbReference type="Rhea" id="RHEA-COMP:10207"/>
        <dbReference type="Rhea" id="RHEA-COMP:10208"/>
        <dbReference type="ChEBI" id="CHEBI:15377"/>
        <dbReference type="ChEBI" id="CHEBI:28938"/>
        <dbReference type="ChEBI" id="CHEBI:29973"/>
        <dbReference type="ChEBI" id="CHEBI:30011"/>
        <dbReference type="EC" id="3.5.1.44"/>
    </reaction>
</comment>
<organism evidence="4 5">
    <name type="scientific">Thermincola ferriacetica</name>
    <dbReference type="NCBI Taxonomy" id="281456"/>
    <lineage>
        <taxon>Bacteria</taxon>
        <taxon>Bacillati</taxon>
        <taxon>Bacillota</taxon>
        <taxon>Clostridia</taxon>
        <taxon>Eubacteriales</taxon>
        <taxon>Thermincolaceae</taxon>
        <taxon>Thermincola</taxon>
    </lineage>
</organism>
<accession>A0A0L6W5Q3</accession>
<dbReference type="EMBL" id="LGTE01000002">
    <property type="protein sequence ID" value="KNZ70860.1"/>
    <property type="molecule type" value="Genomic_DNA"/>
</dbReference>
<evidence type="ECO:0000256" key="2">
    <source>
        <dbReference type="ARBA" id="ARBA00022801"/>
    </source>
</evidence>
<comment type="caution">
    <text evidence="4">The sequence shown here is derived from an EMBL/GenBank/DDBJ whole genome shotgun (WGS) entry which is preliminary data.</text>
</comment>
<dbReference type="GO" id="GO:0006935">
    <property type="term" value="P:chemotaxis"/>
    <property type="evidence" value="ECO:0007669"/>
    <property type="project" value="UniProtKB-UniRule"/>
</dbReference>
<keyword evidence="2 3" id="KW-0378">Hydrolase</keyword>
<dbReference type="CDD" id="cd16352">
    <property type="entry name" value="CheD"/>
    <property type="match status" value="1"/>
</dbReference>
<dbReference type="RefSeq" id="WP_052216755.1">
    <property type="nucleotide sequence ID" value="NZ_LGTE01000002.1"/>
</dbReference>
<dbReference type="InterPro" id="IPR005659">
    <property type="entry name" value="Chemorcpt_Glu_NH3ase_CheD"/>
</dbReference>
<keyword evidence="1 3" id="KW-0145">Chemotaxis</keyword>
<dbReference type="SUPFAM" id="SSF64438">
    <property type="entry name" value="CNF1/YfiH-like putative cysteine hydrolases"/>
    <property type="match status" value="1"/>
</dbReference>
<protein>
    <recommendedName>
        <fullName evidence="3">Probable chemoreceptor glutamine deamidase CheD</fullName>
        <ecNumber evidence="3">3.5.1.44</ecNumber>
    </recommendedName>
</protein>
<evidence type="ECO:0000313" key="4">
    <source>
        <dbReference type="EMBL" id="KNZ70860.1"/>
    </source>
</evidence>
<comment type="similarity">
    <text evidence="3">Belongs to the CheD family.</text>
</comment>
<dbReference type="GO" id="GO:0050568">
    <property type="term" value="F:protein-glutamine glutaminase activity"/>
    <property type="evidence" value="ECO:0007669"/>
    <property type="project" value="UniProtKB-UniRule"/>
</dbReference>
<comment type="function">
    <text evidence="3">Probably deamidates glutamine residues to glutamate on methyl-accepting chemotaxis receptors (MCPs), playing an important role in chemotaxis.</text>
</comment>
<dbReference type="HAMAP" id="MF_01440">
    <property type="entry name" value="CheD"/>
    <property type="match status" value="1"/>
</dbReference>
<evidence type="ECO:0000313" key="5">
    <source>
        <dbReference type="Proteomes" id="UP000037175"/>
    </source>
</evidence>
<keyword evidence="5" id="KW-1185">Reference proteome</keyword>
<dbReference type="InterPro" id="IPR038592">
    <property type="entry name" value="CheD-like_sf"/>
</dbReference>
<evidence type="ECO:0000256" key="3">
    <source>
        <dbReference type="HAMAP-Rule" id="MF_01440"/>
    </source>
</evidence>
<evidence type="ECO:0000256" key="1">
    <source>
        <dbReference type="ARBA" id="ARBA00022500"/>
    </source>
</evidence>
<sequence>MAKIIKIGMADLNVANCPDILQTAGLGSCVGVCLWDSITKIGGLAHIMLPYSTQARSVGNEAKFADTAIPLLVKQMENLGALRQRLVAKIAGGAQMFSFYSGNDIMRIGERNAEAVKETLAKLKIKLLAEDVGGNYGRTIEFYTETGKLYIRTINVGEKII</sequence>
<dbReference type="Pfam" id="PF03975">
    <property type="entry name" value="CheD"/>
    <property type="match status" value="1"/>
</dbReference>
<dbReference type="Proteomes" id="UP000037175">
    <property type="component" value="Unassembled WGS sequence"/>
</dbReference>
<dbReference type="InterPro" id="IPR011324">
    <property type="entry name" value="Cytotoxic_necrot_fac-like_cat"/>
</dbReference>
<gene>
    <name evidence="3" type="primary">cheD</name>
    <name evidence="4" type="ORF">Tfer_0540</name>
</gene>
<dbReference type="Gene3D" id="3.30.1330.200">
    <property type="match status" value="1"/>
</dbReference>
<dbReference type="PATRIC" id="fig|281456.6.peg.572"/>
<reference evidence="5" key="1">
    <citation type="submission" date="2015-07" db="EMBL/GenBank/DDBJ databases">
        <title>Complete Genome of Thermincola ferriacetica strain Z-0001T.</title>
        <authorList>
            <person name="Lusk B."/>
            <person name="Badalamenti J.P."/>
            <person name="Parameswaran P."/>
            <person name="Bond D.R."/>
            <person name="Torres C.I."/>
        </authorList>
    </citation>
    <scope>NUCLEOTIDE SEQUENCE [LARGE SCALE GENOMIC DNA]</scope>
    <source>
        <strain evidence="5">Z-0001</strain>
    </source>
</reference>
<proteinExistence type="inferred from homology"/>
<dbReference type="PANTHER" id="PTHR35147:SF1">
    <property type="entry name" value="CHEMORECEPTOR GLUTAMINE DEAMIDASE CHED-RELATED"/>
    <property type="match status" value="1"/>
</dbReference>